<name>A0ABR1VBY8_9PEZI</name>
<evidence type="ECO:0000313" key="2">
    <source>
        <dbReference type="EMBL" id="KAK8068712.1"/>
    </source>
</evidence>
<dbReference type="Proteomes" id="UP001480595">
    <property type="component" value="Unassembled WGS sequence"/>
</dbReference>
<dbReference type="RefSeq" id="XP_066716006.1">
    <property type="nucleotide sequence ID" value="XM_066856737.1"/>
</dbReference>
<comment type="caution">
    <text evidence="2">The sequence shown here is derived from an EMBL/GenBank/DDBJ whole genome shotgun (WGS) entry which is preliminary data.</text>
</comment>
<evidence type="ECO:0000313" key="3">
    <source>
        <dbReference type="Proteomes" id="UP001480595"/>
    </source>
</evidence>
<accession>A0ABR1VBY8</accession>
<dbReference type="GeneID" id="92089800"/>
<reference evidence="2 3" key="1">
    <citation type="submission" date="2023-01" db="EMBL/GenBank/DDBJ databases">
        <title>Analysis of 21 Apiospora genomes using comparative genomics revels a genus with tremendous synthesis potential of carbohydrate active enzymes and secondary metabolites.</title>
        <authorList>
            <person name="Sorensen T."/>
        </authorList>
    </citation>
    <scope>NUCLEOTIDE SEQUENCE [LARGE SCALE GENOMIC DNA]</scope>
    <source>
        <strain evidence="2 3">CBS 135458</strain>
    </source>
</reference>
<organism evidence="2 3">
    <name type="scientific">Apiospora phragmitis</name>
    <dbReference type="NCBI Taxonomy" id="2905665"/>
    <lineage>
        <taxon>Eukaryota</taxon>
        <taxon>Fungi</taxon>
        <taxon>Dikarya</taxon>
        <taxon>Ascomycota</taxon>
        <taxon>Pezizomycotina</taxon>
        <taxon>Sordariomycetes</taxon>
        <taxon>Xylariomycetidae</taxon>
        <taxon>Amphisphaeriales</taxon>
        <taxon>Apiosporaceae</taxon>
        <taxon>Apiospora</taxon>
    </lineage>
</organism>
<protein>
    <submittedName>
        <fullName evidence="2">Uncharacterized protein</fullName>
    </submittedName>
</protein>
<proteinExistence type="predicted"/>
<sequence>MLNGAIHRFATDSVMSGLGSCDRRRDSDREGGEDDHPEVPIEVRVLDRVPRARATIATVASGSLVITLADQLSRPTRVLPRWDLAPRIPHHPTPPWPPLPRERRVDNKSHYIPAPSIPTYDEAVHSSASNNDWQLPPRSPADFRPDAETEARIFSPLPHDCAQTFSSLLLLCLNGVWLLSSLRNGFSIS</sequence>
<feature type="compositionally biased region" description="Basic and acidic residues" evidence="1">
    <location>
        <begin position="21"/>
        <end position="30"/>
    </location>
</feature>
<gene>
    <name evidence="2" type="ORF">PG994_005328</name>
</gene>
<keyword evidence="3" id="KW-1185">Reference proteome</keyword>
<feature type="region of interest" description="Disordered" evidence="1">
    <location>
        <begin position="16"/>
        <end position="39"/>
    </location>
</feature>
<dbReference type="EMBL" id="JAQQWL010000006">
    <property type="protein sequence ID" value="KAK8068712.1"/>
    <property type="molecule type" value="Genomic_DNA"/>
</dbReference>
<evidence type="ECO:0000256" key="1">
    <source>
        <dbReference type="SAM" id="MobiDB-lite"/>
    </source>
</evidence>